<dbReference type="InterPro" id="IPR013210">
    <property type="entry name" value="LRR_N_plant-typ"/>
</dbReference>
<keyword evidence="9" id="KW-0675">Receptor</keyword>
<comment type="subcellular location">
    <subcellularLocation>
        <location evidence="1">Membrane</location>
        <topology evidence="1">Single-pass membrane protein</topology>
    </subcellularLocation>
</comment>
<dbReference type="InterPro" id="IPR011009">
    <property type="entry name" value="Kinase-like_dom_sf"/>
</dbReference>
<dbReference type="Pfam" id="PF13855">
    <property type="entry name" value="LRR_8"/>
    <property type="match status" value="1"/>
</dbReference>
<evidence type="ECO:0000256" key="2">
    <source>
        <dbReference type="ARBA" id="ARBA00022553"/>
    </source>
</evidence>
<dbReference type="Gene3D" id="1.10.510.10">
    <property type="entry name" value="Transferase(Phosphotransferase) domain 1"/>
    <property type="match status" value="1"/>
</dbReference>
<keyword evidence="7" id="KW-1133">Transmembrane helix</keyword>
<dbReference type="SUPFAM" id="SSF56112">
    <property type="entry name" value="Protein kinase-like (PK-like)"/>
    <property type="match status" value="1"/>
</dbReference>
<dbReference type="PANTHER" id="PTHR48007">
    <property type="entry name" value="LEUCINE-RICH REPEAT RECEPTOR-LIKE PROTEIN KINASE PXC1"/>
    <property type="match status" value="1"/>
</dbReference>
<dbReference type="InterPro" id="IPR046959">
    <property type="entry name" value="PRK1-6/SRF4-like"/>
</dbReference>
<evidence type="ECO:0000259" key="12">
    <source>
        <dbReference type="PROSITE" id="PS50011"/>
    </source>
</evidence>
<dbReference type="Gene3D" id="3.80.10.10">
    <property type="entry name" value="Ribonuclease Inhibitor"/>
    <property type="match status" value="2"/>
</dbReference>
<evidence type="ECO:0000313" key="13">
    <source>
        <dbReference type="EMBL" id="MPA44048.1"/>
    </source>
</evidence>
<dbReference type="GO" id="GO:0005524">
    <property type="term" value="F:ATP binding"/>
    <property type="evidence" value="ECO:0007669"/>
    <property type="project" value="InterPro"/>
</dbReference>
<dbReference type="FunFam" id="1.10.510.10:FF:000480">
    <property type="entry name" value="Pollen receptor-like kinase 1"/>
    <property type="match status" value="1"/>
</dbReference>
<evidence type="ECO:0000256" key="10">
    <source>
        <dbReference type="SAM" id="MobiDB-lite"/>
    </source>
</evidence>
<dbReference type="FunFam" id="3.80.10.10:FF:000400">
    <property type="entry name" value="Nuclear pore complex protein NUP107"/>
    <property type="match status" value="1"/>
</dbReference>
<accession>A0A5B6ZK57</accession>
<proteinExistence type="predicted"/>
<dbReference type="Pfam" id="PF00560">
    <property type="entry name" value="LRR_1"/>
    <property type="match status" value="1"/>
</dbReference>
<keyword evidence="5 11" id="KW-0732">Signal</keyword>
<keyword evidence="8" id="KW-0472">Membrane</keyword>
<protein>
    <recommendedName>
        <fullName evidence="12">Protein kinase domain-containing protein</fullName>
    </recommendedName>
</protein>
<dbReference type="Gene3D" id="3.30.200.20">
    <property type="entry name" value="Phosphorylase Kinase, domain 1"/>
    <property type="match status" value="1"/>
</dbReference>
<dbReference type="Pfam" id="PF08263">
    <property type="entry name" value="LRRNT_2"/>
    <property type="match status" value="1"/>
</dbReference>
<dbReference type="GO" id="GO:0004672">
    <property type="term" value="F:protein kinase activity"/>
    <property type="evidence" value="ECO:0007669"/>
    <property type="project" value="InterPro"/>
</dbReference>
<dbReference type="SUPFAM" id="SSF52058">
    <property type="entry name" value="L domain-like"/>
    <property type="match status" value="1"/>
</dbReference>
<feature type="signal peptide" evidence="11">
    <location>
        <begin position="1"/>
        <end position="26"/>
    </location>
</feature>
<feature type="chain" id="PRO_5022789883" description="Protein kinase domain-containing protein" evidence="11">
    <location>
        <begin position="27"/>
        <end position="639"/>
    </location>
</feature>
<dbReference type="InterPro" id="IPR001245">
    <property type="entry name" value="Ser-Thr/Tyr_kinase_cat_dom"/>
</dbReference>
<dbReference type="InterPro" id="IPR000719">
    <property type="entry name" value="Prot_kinase_dom"/>
</dbReference>
<dbReference type="AlphaFoldDB" id="A0A5B6ZK57"/>
<feature type="domain" description="Protein kinase" evidence="12">
    <location>
        <begin position="363"/>
        <end position="639"/>
    </location>
</feature>
<dbReference type="GO" id="GO:0016020">
    <property type="term" value="C:membrane"/>
    <property type="evidence" value="ECO:0007669"/>
    <property type="project" value="UniProtKB-SubCell"/>
</dbReference>
<evidence type="ECO:0000256" key="1">
    <source>
        <dbReference type="ARBA" id="ARBA00004167"/>
    </source>
</evidence>
<sequence>MAAVRLQLLLFFLTSLSLSPPPPCLSIPDYEALLKFKESLTNTAAFDSNWVASTSPCNTSGPWVGVLCLQGIVIGVHLGHQGLSGTIDVDALRELPGLRSISLVNNSFSGPIPEFNRLGALKSLYLSRNQFSGEIPNDFFSKMSSLKKLWLAGNKFSGKILESLVRVPYLMELHLEYNEFSGPIPSFGQPSLTSIDVSHNKLEGEIPASMSKFNVRSFEGNPGLCGKPLGKECRKELLVSPPPPSLLEKETDDTPPLPGEKPKTAQQEMTKTGWVVLGLMVTVLLLTILVKTKQNEDKFDALGKENLDEVVEVHVTSSNRRSMDSSRSNRRSIRKGSLRGKSMGDLVVVNGEKGIFGLPDLMKAAAEVLGSGGLGSAYKALMSNGVFVVVKRMREMSKLSKDAFDTEMRRLGSLRHRNILTPLAYHYRKEEKLLVSEYVPKGSLLYILHGDRGISHAQLNWHTRLKIIQGVARGMGFLHSEFASYELPHGNLKSSNVLLDSNYEPLLSDYALYPLINNTQASQAMFAFKSPEAILYQQVSPKSDVYCLGIIILEILTGKFPSQYLNNQKGGTDVVQWVRSAISEKRETELIDPEITTGPTNSLGQMGKLLHIGASCTDNNHDQRIDMREAIRRIEEITV</sequence>
<dbReference type="PANTHER" id="PTHR48007:SF29">
    <property type="entry name" value="POLLEN RECEPTOR-LIKE KINASE 3"/>
    <property type="match status" value="1"/>
</dbReference>
<feature type="region of interest" description="Disordered" evidence="10">
    <location>
        <begin position="237"/>
        <end position="267"/>
    </location>
</feature>
<keyword evidence="3" id="KW-0433">Leucine-rich repeat</keyword>
<name>A0A5B6ZK57_DAVIN</name>
<keyword evidence="4" id="KW-0812">Transmembrane</keyword>
<evidence type="ECO:0000256" key="9">
    <source>
        <dbReference type="ARBA" id="ARBA00023170"/>
    </source>
</evidence>
<organism evidence="13">
    <name type="scientific">Davidia involucrata</name>
    <name type="common">Dove tree</name>
    <dbReference type="NCBI Taxonomy" id="16924"/>
    <lineage>
        <taxon>Eukaryota</taxon>
        <taxon>Viridiplantae</taxon>
        <taxon>Streptophyta</taxon>
        <taxon>Embryophyta</taxon>
        <taxon>Tracheophyta</taxon>
        <taxon>Spermatophyta</taxon>
        <taxon>Magnoliopsida</taxon>
        <taxon>eudicotyledons</taxon>
        <taxon>Gunneridae</taxon>
        <taxon>Pentapetalae</taxon>
        <taxon>asterids</taxon>
        <taxon>Cornales</taxon>
        <taxon>Nyssaceae</taxon>
        <taxon>Davidia</taxon>
    </lineage>
</organism>
<gene>
    <name evidence="13" type="ORF">Din_013489</name>
</gene>
<evidence type="ECO:0000256" key="3">
    <source>
        <dbReference type="ARBA" id="ARBA00022614"/>
    </source>
</evidence>
<evidence type="ECO:0000256" key="8">
    <source>
        <dbReference type="ARBA" id="ARBA00023136"/>
    </source>
</evidence>
<keyword evidence="2" id="KW-0597">Phosphoprotein</keyword>
<dbReference type="InterPro" id="IPR001611">
    <property type="entry name" value="Leu-rich_rpt"/>
</dbReference>
<reference evidence="13" key="1">
    <citation type="submission" date="2019-08" db="EMBL/GenBank/DDBJ databases">
        <title>Reference gene set and small RNA set construction with multiple tissues from Davidia involucrata Baill.</title>
        <authorList>
            <person name="Yang H."/>
            <person name="Zhou C."/>
            <person name="Li G."/>
            <person name="Wang J."/>
            <person name="Gao P."/>
            <person name="Wang M."/>
            <person name="Wang R."/>
            <person name="Zhao Y."/>
        </authorList>
    </citation>
    <scope>NUCLEOTIDE SEQUENCE</scope>
    <source>
        <tissue evidence="13">Mixed with DoveR01_LX</tissue>
    </source>
</reference>
<evidence type="ECO:0000256" key="5">
    <source>
        <dbReference type="ARBA" id="ARBA00022729"/>
    </source>
</evidence>
<feature type="region of interest" description="Disordered" evidence="10">
    <location>
        <begin position="316"/>
        <end position="336"/>
    </location>
</feature>
<evidence type="ECO:0000256" key="6">
    <source>
        <dbReference type="ARBA" id="ARBA00022737"/>
    </source>
</evidence>
<evidence type="ECO:0000256" key="4">
    <source>
        <dbReference type="ARBA" id="ARBA00022692"/>
    </source>
</evidence>
<dbReference type="Pfam" id="PF07714">
    <property type="entry name" value="PK_Tyr_Ser-Thr"/>
    <property type="match status" value="1"/>
</dbReference>
<keyword evidence="6" id="KW-0677">Repeat</keyword>
<dbReference type="PROSITE" id="PS50011">
    <property type="entry name" value="PROTEIN_KINASE_DOM"/>
    <property type="match status" value="1"/>
</dbReference>
<dbReference type="CDD" id="cd14066">
    <property type="entry name" value="STKc_IRAK"/>
    <property type="match status" value="1"/>
</dbReference>
<dbReference type="InterPro" id="IPR032675">
    <property type="entry name" value="LRR_dom_sf"/>
</dbReference>
<dbReference type="EMBL" id="GHES01013489">
    <property type="protein sequence ID" value="MPA44048.1"/>
    <property type="molecule type" value="Transcribed_RNA"/>
</dbReference>
<evidence type="ECO:0000256" key="11">
    <source>
        <dbReference type="SAM" id="SignalP"/>
    </source>
</evidence>
<evidence type="ECO:0000256" key="7">
    <source>
        <dbReference type="ARBA" id="ARBA00022989"/>
    </source>
</evidence>